<proteinExistence type="predicted"/>
<organism evidence="1 2">
    <name type="scientific">Rhabditophanes sp. KR3021</name>
    <dbReference type="NCBI Taxonomy" id="114890"/>
    <lineage>
        <taxon>Eukaryota</taxon>
        <taxon>Metazoa</taxon>
        <taxon>Ecdysozoa</taxon>
        <taxon>Nematoda</taxon>
        <taxon>Chromadorea</taxon>
        <taxon>Rhabditida</taxon>
        <taxon>Tylenchina</taxon>
        <taxon>Panagrolaimomorpha</taxon>
        <taxon>Strongyloidoidea</taxon>
        <taxon>Alloionematidae</taxon>
        <taxon>Rhabditophanes</taxon>
    </lineage>
</organism>
<protein>
    <submittedName>
        <fullName evidence="2">MRG domain-containing protein</fullName>
    </submittedName>
</protein>
<evidence type="ECO:0000313" key="1">
    <source>
        <dbReference type="Proteomes" id="UP000095286"/>
    </source>
</evidence>
<evidence type="ECO:0000313" key="2">
    <source>
        <dbReference type="WBParaSite" id="RSKR_0000836500.1"/>
    </source>
</evidence>
<sequence length="134" mass="15686">MGLKMKDISIRRIKPTLPDIPVKELVDIIKHWNTAWEFDASIRIYDEGIAQYLLTDMLSHLKFYAALCLDKPSLKCSLVPEEEAPIDLLEENYENHLSIVYNSINDNYEKQLIEKLKHTMSKRGFRFTETEPQS</sequence>
<reference evidence="2" key="1">
    <citation type="submission" date="2016-11" db="UniProtKB">
        <authorList>
            <consortium name="WormBaseParasite"/>
        </authorList>
    </citation>
    <scope>IDENTIFICATION</scope>
    <source>
        <strain evidence="2">KR3021</strain>
    </source>
</reference>
<accession>A0AC35U7N2</accession>
<name>A0AC35U7N2_9BILA</name>
<dbReference type="WBParaSite" id="RSKR_0000836500.1">
    <property type="protein sequence ID" value="RSKR_0000836500.1"/>
    <property type="gene ID" value="RSKR_0000836500"/>
</dbReference>
<dbReference type="Proteomes" id="UP000095286">
    <property type="component" value="Unplaced"/>
</dbReference>